<reference evidence="1 2" key="1">
    <citation type="journal article" date="2022" name="Plant J.">
        <title>Chromosome-level genome of Camellia lanceoleosa provides a valuable resource for understanding genome evolution and self-incompatibility.</title>
        <authorList>
            <person name="Gong W."/>
            <person name="Xiao S."/>
            <person name="Wang L."/>
            <person name="Liao Z."/>
            <person name="Chang Y."/>
            <person name="Mo W."/>
            <person name="Hu G."/>
            <person name="Li W."/>
            <person name="Zhao G."/>
            <person name="Zhu H."/>
            <person name="Hu X."/>
            <person name="Ji K."/>
            <person name="Xiang X."/>
            <person name="Song Q."/>
            <person name="Yuan D."/>
            <person name="Jin S."/>
            <person name="Zhang L."/>
        </authorList>
    </citation>
    <scope>NUCLEOTIDE SEQUENCE [LARGE SCALE GENOMIC DNA]</scope>
    <source>
        <strain evidence="1">SQ_2022a</strain>
    </source>
</reference>
<evidence type="ECO:0000313" key="1">
    <source>
        <dbReference type="EMBL" id="KAI7988184.1"/>
    </source>
</evidence>
<organism evidence="1 2">
    <name type="scientific">Camellia lanceoleosa</name>
    <dbReference type="NCBI Taxonomy" id="1840588"/>
    <lineage>
        <taxon>Eukaryota</taxon>
        <taxon>Viridiplantae</taxon>
        <taxon>Streptophyta</taxon>
        <taxon>Embryophyta</taxon>
        <taxon>Tracheophyta</taxon>
        <taxon>Spermatophyta</taxon>
        <taxon>Magnoliopsida</taxon>
        <taxon>eudicotyledons</taxon>
        <taxon>Gunneridae</taxon>
        <taxon>Pentapetalae</taxon>
        <taxon>asterids</taxon>
        <taxon>Ericales</taxon>
        <taxon>Theaceae</taxon>
        <taxon>Camellia</taxon>
    </lineage>
</organism>
<proteinExistence type="predicted"/>
<gene>
    <name evidence="1" type="ORF">LOK49_LG13G00742</name>
</gene>
<keyword evidence="2" id="KW-1185">Reference proteome</keyword>
<dbReference type="Proteomes" id="UP001060215">
    <property type="component" value="Chromosome 14"/>
</dbReference>
<comment type="caution">
    <text evidence="1">The sequence shown here is derived from an EMBL/GenBank/DDBJ whole genome shotgun (WGS) entry which is preliminary data.</text>
</comment>
<protein>
    <submittedName>
        <fullName evidence="1">Uncharacterized protein</fullName>
    </submittedName>
</protein>
<dbReference type="EMBL" id="CM045771">
    <property type="protein sequence ID" value="KAI7988184.1"/>
    <property type="molecule type" value="Genomic_DNA"/>
</dbReference>
<sequence>MASEANTLSCEDDLFIRFNSFVLTTDEADEVVPSLNDIRSSVAECALSLIGKVITFTTKPINLYDLKNTMSLIWGNPKGLKILEIGDNLFQFTFTEERDLLCVLNGKP</sequence>
<name>A0ACC0FI64_9ERIC</name>
<accession>A0ACC0FI64</accession>
<evidence type="ECO:0000313" key="2">
    <source>
        <dbReference type="Proteomes" id="UP001060215"/>
    </source>
</evidence>